<protein>
    <submittedName>
        <fullName evidence="2">Uncharacterized protein</fullName>
    </submittedName>
</protein>
<feature type="compositionally biased region" description="Polar residues" evidence="1">
    <location>
        <begin position="87"/>
        <end position="98"/>
    </location>
</feature>
<sequence length="179" mass="20049">MCSNFSMAGGNRPQNGSSSRNSYHPSHQLRSHGHSYSHSYGEVYSNPTLPHTYPRKPYSIAKPHGVKPPPPFSIDGSPIYQHRRASSHGTPLQNHSGSSYIGNPYQNHSHQRMNSAYTIPSLSELAQIEFNGNRVSYGSPNETNHHNDEDDDEDEDEGWQAMTDRRNNLRSLWSGNSSS</sequence>
<feature type="compositionally biased region" description="Polar residues" evidence="1">
    <location>
        <begin position="133"/>
        <end position="142"/>
    </location>
</feature>
<feature type="compositionally biased region" description="Polar residues" evidence="1">
    <location>
        <begin position="1"/>
        <end position="25"/>
    </location>
</feature>
<dbReference type="AlphaFoldDB" id="A0A1E3PNJ2"/>
<accession>A0A1E3PNJ2</accession>
<keyword evidence="3" id="KW-1185">Reference proteome</keyword>
<evidence type="ECO:0000313" key="3">
    <source>
        <dbReference type="Proteomes" id="UP000095009"/>
    </source>
</evidence>
<dbReference type="EMBL" id="KV454407">
    <property type="protein sequence ID" value="ODQ66983.1"/>
    <property type="molecule type" value="Genomic_DNA"/>
</dbReference>
<organism evidence="2 3">
    <name type="scientific">Nadsonia fulvescens var. elongata DSM 6958</name>
    <dbReference type="NCBI Taxonomy" id="857566"/>
    <lineage>
        <taxon>Eukaryota</taxon>
        <taxon>Fungi</taxon>
        <taxon>Dikarya</taxon>
        <taxon>Ascomycota</taxon>
        <taxon>Saccharomycotina</taxon>
        <taxon>Dipodascomycetes</taxon>
        <taxon>Dipodascales</taxon>
        <taxon>Dipodascales incertae sedis</taxon>
        <taxon>Nadsonia</taxon>
    </lineage>
</organism>
<feature type="region of interest" description="Disordered" evidence="1">
    <location>
        <begin position="133"/>
        <end position="179"/>
    </location>
</feature>
<feature type="compositionally biased region" description="Acidic residues" evidence="1">
    <location>
        <begin position="149"/>
        <end position="158"/>
    </location>
</feature>
<name>A0A1E3PNJ2_9ASCO</name>
<reference evidence="2 3" key="1">
    <citation type="journal article" date="2016" name="Proc. Natl. Acad. Sci. U.S.A.">
        <title>Comparative genomics of biotechnologically important yeasts.</title>
        <authorList>
            <person name="Riley R."/>
            <person name="Haridas S."/>
            <person name="Wolfe K.H."/>
            <person name="Lopes M.R."/>
            <person name="Hittinger C.T."/>
            <person name="Goeker M."/>
            <person name="Salamov A.A."/>
            <person name="Wisecaver J.H."/>
            <person name="Long T.M."/>
            <person name="Calvey C.H."/>
            <person name="Aerts A.L."/>
            <person name="Barry K.W."/>
            <person name="Choi C."/>
            <person name="Clum A."/>
            <person name="Coughlan A.Y."/>
            <person name="Deshpande S."/>
            <person name="Douglass A.P."/>
            <person name="Hanson S.J."/>
            <person name="Klenk H.-P."/>
            <person name="LaButti K.M."/>
            <person name="Lapidus A."/>
            <person name="Lindquist E.A."/>
            <person name="Lipzen A.M."/>
            <person name="Meier-Kolthoff J.P."/>
            <person name="Ohm R.A."/>
            <person name="Otillar R.P."/>
            <person name="Pangilinan J.L."/>
            <person name="Peng Y."/>
            <person name="Rokas A."/>
            <person name="Rosa C.A."/>
            <person name="Scheuner C."/>
            <person name="Sibirny A.A."/>
            <person name="Slot J.C."/>
            <person name="Stielow J.B."/>
            <person name="Sun H."/>
            <person name="Kurtzman C.P."/>
            <person name="Blackwell M."/>
            <person name="Grigoriev I.V."/>
            <person name="Jeffries T.W."/>
        </authorList>
    </citation>
    <scope>NUCLEOTIDE SEQUENCE [LARGE SCALE GENOMIC DNA]</scope>
    <source>
        <strain evidence="2 3">DSM 6958</strain>
    </source>
</reference>
<feature type="region of interest" description="Disordered" evidence="1">
    <location>
        <begin position="1"/>
        <end position="98"/>
    </location>
</feature>
<dbReference type="Proteomes" id="UP000095009">
    <property type="component" value="Unassembled WGS sequence"/>
</dbReference>
<feature type="compositionally biased region" description="Polar residues" evidence="1">
    <location>
        <begin position="169"/>
        <end position="179"/>
    </location>
</feature>
<gene>
    <name evidence="2" type="ORF">NADFUDRAFT_81618</name>
</gene>
<evidence type="ECO:0000256" key="1">
    <source>
        <dbReference type="SAM" id="MobiDB-lite"/>
    </source>
</evidence>
<evidence type="ECO:0000313" key="2">
    <source>
        <dbReference type="EMBL" id="ODQ66983.1"/>
    </source>
</evidence>
<proteinExistence type="predicted"/>